<dbReference type="EMBL" id="PVUE01000018">
    <property type="protein sequence ID" value="PRZ39657.1"/>
    <property type="molecule type" value="Genomic_DNA"/>
</dbReference>
<gene>
    <name evidence="1" type="ORF">CLV47_11821</name>
</gene>
<comment type="caution">
    <text evidence="1">The sequence shown here is derived from an EMBL/GenBank/DDBJ whole genome shotgun (WGS) entry which is preliminary data.</text>
</comment>
<evidence type="ECO:0000313" key="1">
    <source>
        <dbReference type="EMBL" id="PRZ39657.1"/>
    </source>
</evidence>
<evidence type="ECO:0000313" key="2">
    <source>
        <dbReference type="Proteomes" id="UP000237752"/>
    </source>
</evidence>
<sequence>MRTADTDATYYRTAATMAYPCGRLLRVTDDGTLAVYDQQQWRALGRAADVPDGAHAITAREASERVGQNA</sequence>
<reference evidence="1 2" key="1">
    <citation type="submission" date="2018-03" db="EMBL/GenBank/DDBJ databases">
        <title>Genomic Encyclopedia of Archaeal and Bacterial Type Strains, Phase II (KMG-II): from individual species to whole genera.</title>
        <authorList>
            <person name="Goeker M."/>
        </authorList>
    </citation>
    <scope>NUCLEOTIDE SEQUENCE [LARGE SCALE GENOMIC DNA]</scope>
    <source>
        <strain evidence="1 2">DSM 100065</strain>
    </source>
</reference>
<proteinExistence type="predicted"/>
<protein>
    <submittedName>
        <fullName evidence="1">Uncharacterized protein</fullName>
    </submittedName>
</protein>
<dbReference type="AlphaFoldDB" id="A0A2T0ZTS4"/>
<dbReference type="Proteomes" id="UP000237752">
    <property type="component" value="Unassembled WGS sequence"/>
</dbReference>
<dbReference type="RefSeq" id="WP_106350385.1">
    <property type="nucleotide sequence ID" value="NZ_PVUE01000018.1"/>
</dbReference>
<organism evidence="1 2">
    <name type="scientific">Antricoccus suffuscus</name>
    <dbReference type="NCBI Taxonomy" id="1629062"/>
    <lineage>
        <taxon>Bacteria</taxon>
        <taxon>Bacillati</taxon>
        <taxon>Actinomycetota</taxon>
        <taxon>Actinomycetes</taxon>
        <taxon>Geodermatophilales</taxon>
        <taxon>Antricoccaceae</taxon>
        <taxon>Antricoccus</taxon>
    </lineage>
</organism>
<keyword evidence="2" id="KW-1185">Reference proteome</keyword>
<name>A0A2T0ZTS4_9ACTN</name>
<accession>A0A2T0ZTS4</accession>